<dbReference type="Gene3D" id="3.90.550.10">
    <property type="entry name" value="Spore Coat Polysaccharide Biosynthesis Protein SpsA, Chain A"/>
    <property type="match status" value="1"/>
</dbReference>
<dbReference type="PANTHER" id="PTHR43685">
    <property type="entry name" value="GLYCOSYLTRANSFERASE"/>
    <property type="match status" value="1"/>
</dbReference>
<feature type="domain" description="Glycosyltransferase 2-like" evidence="1">
    <location>
        <begin position="7"/>
        <end position="166"/>
    </location>
</feature>
<protein>
    <submittedName>
        <fullName evidence="2">Glycosyltransferase family 2 protein</fullName>
    </submittedName>
</protein>
<proteinExistence type="predicted"/>
<dbReference type="InterPro" id="IPR050834">
    <property type="entry name" value="Glycosyltransf_2"/>
</dbReference>
<reference evidence="3" key="1">
    <citation type="journal article" date="2019" name="Int. J. Syst. Evol. Microbiol.">
        <title>The Global Catalogue of Microorganisms (GCM) 10K type strain sequencing project: providing services to taxonomists for standard genome sequencing and annotation.</title>
        <authorList>
            <consortium name="The Broad Institute Genomics Platform"/>
            <consortium name="The Broad Institute Genome Sequencing Center for Infectious Disease"/>
            <person name="Wu L."/>
            <person name="Ma J."/>
        </authorList>
    </citation>
    <scope>NUCLEOTIDE SEQUENCE [LARGE SCALE GENOMIC DNA]</scope>
    <source>
        <strain evidence="3">WYCCWR 12678</strain>
    </source>
</reference>
<gene>
    <name evidence="2" type="ORF">ACFO8Q_03860</name>
</gene>
<name>A0ABV9PZX4_9BACL</name>
<organism evidence="2 3">
    <name type="scientific">Effusibacillus consociatus</name>
    <dbReference type="NCBI Taxonomy" id="1117041"/>
    <lineage>
        <taxon>Bacteria</taxon>
        <taxon>Bacillati</taxon>
        <taxon>Bacillota</taxon>
        <taxon>Bacilli</taxon>
        <taxon>Bacillales</taxon>
        <taxon>Alicyclobacillaceae</taxon>
        <taxon>Effusibacillus</taxon>
    </lineage>
</organism>
<dbReference type="Proteomes" id="UP001596002">
    <property type="component" value="Unassembled WGS sequence"/>
</dbReference>
<dbReference type="InterPro" id="IPR001173">
    <property type="entry name" value="Glyco_trans_2-like"/>
</dbReference>
<evidence type="ECO:0000313" key="3">
    <source>
        <dbReference type="Proteomes" id="UP001596002"/>
    </source>
</evidence>
<sequence length="283" mass="33123">MGKPFVSVIIPTYNRPLFLSELIESLFRQTFKDFEIIIVNDNGDKVDFVKDLYPELEIEVLEMERNEQHVQARNRGVTHSKGEFILLCDDDDLLLPGHLKRMIKEIKNCDLVYSDAEIFDYTIENNIRVPGNRFLFAYEHEVEEMKKFSTFVPSGCLYRRSIHEEVGFFDPEMFNYWDWDFYLRVSERFLVKRVPVASTLYAFSPSGDHLSGNLKSRRFYLDQLSRKHNLGDLPVTNFFLMLEEPEVKARQAATDRVWDGQPVLSRLVNKNATNLLEQLYGGA</sequence>
<keyword evidence="3" id="KW-1185">Reference proteome</keyword>
<dbReference type="EMBL" id="JBHSHC010000022">
    <property type="protein sequence ID" value="MFC4766517.1"/>
    <property type="molecule type" value="Genomic_DNA"/>
</dbReference>
<evidence type="ECO:0000259" key="1">
    <source>
        <dbReference type="Pfam" id="PF00535"/>
    </source>
</evidence>
<dbReference type="Pfam" id="PF00535">
    <property type="entry name" value="Glycos_transf_2"/>
    <property type="match status" value="1"/>
</dbReference>
<accession>A0ABV9PZX4</accession>
<dbReference type="PANTHER" id="PTHR43685:SF2">
    <property type="entry name" value="GLYCOSYLTRANSFERASE 2-LIKE DOMAIN-CONTAINING PROTEIN"/>
    <property type="match status" value="1"/>
</dbReference>
<dbReference type="SUPFAM" id="SSF53448">
    <property type="entry name" value="Nucleotide-diphospho-sugar transferases"/>
    <property type="match status" value="1"/>
</dbReference>
<comment type="caution">
    <text evidence="2">The sequence shown here is derived from an EMBL/GenBank/DDBJ whole genome shotgun (WGS) entry which is preliminary data.</text>
</comment>
<evidence type="ECO:0000313" key="2">
    <source>
        <dbReference type="EMBL" id="MFC4766517.1"/>
    </source>
</evidence>
<dbReference type="RefSeq" id="WP_380024410.1">
    <property type="nucleotide sequence ID" value="NZ_JBHSHC010000022.1"/>
</dbReference>
<dbReference type="InterPro" id="IPR029044">
    <property type="entry name" value="Nucleotide-diphossugar_trans"/>
</dbReference>